<organism evidence="1 2">
    <name type="scientific">Rossellomorea vietnamensis</name>
    <dbReference type="NCBI Taxonomy" id="218284"/>
    <lineage>
        <taxon>Bacteria</taxon>
        <taxon>Bacillati</taxon>
        <taxon>Bacillota</taxon>
        <taxon>Bacilli</taxon>
        <taxon>Bacillales</taxon>
        <taxon>Bacillaceae</taxon>
        <taxon>Rossellomorea</taxon>
    </lineage>
</organism>
<name>A0A5D4KI53_9BACI</name>
<gene>
    <name evidence="1" type="ORF">FZC79_07155</name>
</gene>
<dbReference type="AlphaFoldDB" id="A0A5D4KI53"/>
<evidence type="ECO:0000313" key="1">
    <source>
        <dbReference type="EMBL" id="TYR76636.1"/>
    </source>
</evidence>
<dbReference type="RefSeq" id="WP_148946118.1">
    <property type="nucleotide sequence ID" value="NZ_VTEH01000003.1"/>
</dbReference>
<dbReference type="Pfam" id="PF09932">
    <property type="entry name" value="DUF2164"/>
    <property type="match status" value="1"/>
</dbReference>
<reference evidence="1 2" key="1">
    <citation type="submission" date="2019-08" db="EMBL/GenBank/DDBJ databases">
        <title>Bacillus genomes from the desert of Cuatro Cienegas, Coahuila.</title>
        <authorList>
            <person name="Olmedo-Alvarez G."/>
        </authorList>
    </citation>
    <scope>NUCLEOTIDE SEQUENCE [LARGE SCALE GENOMIC DNA]</scope>
    <source>
        <strain evidence="1 2">CH40_1T</strain>
    </source>
</reference>
<comment type="caution">
    <text evidence="1">The sequence shown here is derived from an EMBL/GenBank/DDBJ whole genome shotgun (WGS) entry which is preliminary data.</text>
</comment>
<dbReference type="InterPro" id="IPR018680">
    <property type="entry name" value="DUF2164"/>
</dbReference>
<protein>
    <submittedName>
        <fullName evidence="1">DUF2164 domain-containing protein</fullName>
    </submittedName>
</protein>
<proteinExistence type="predicted"/>
<sequence>MLTIKMTKEEKEEILCRIQTFHYEQHGEEIGMLGAENLFEFFIRELGPFFYNKGIMDSKDVLMDKMLMLEEDLYALKRPMK</sequence>
<dbReference type="Proteomes" id="UP000323317">
    <property type="component" value="Unassembled WGS sequence"/>
</dbReference>
<dbReference type="EMBL" id="VTEH01000003">
    <property type="protein sequence ID" value="TYR76636.1"/>
    <property type="molecule type" value="Genomic_DNA"/>
</dbReference>
<accession>A0A5D4KI53</accession>
<evidence type="ECO:0000313" key="2">
    <source>
        <dbReference type="Proteomes" id="UP000323317"/>
    </source>
</evidence>